<proteinExistence type="predicted"/>
<evidence type="ECO:0000313" key="1">
    <source>
        <dbReference type="EMBL" id="GBP14875.1"/>
    </source>
</evidence>
<reference evidence="1 2" key="1">
    <citation type="journal article" date="2019" name="Commun. Biol.">
        <title>The bagworm genome reveals a unique fibroin gene that provides high tensile strength.</title>
        <authorList>
            <person name="Kono N."/>
            <person name="Nakamura H."/>
            <person name="Ohtoshi R."/>
            <person name="Tomita M."/>
            <person name="Numata K."/>
            <person name="Arakawa K."/>
        </authorList>
    </citation>
    <scope>NUCLEOTIDE SEQUENCE [LARGE SCALE GENOMIC DNA]</scope>
</reference>
<dbReference type="AlphaFoldDB" id="A0A4C1TLA2"/>
<protein>
    <submittedName>
        <fullName evidence="1">Uncharacterized protein</fullName>
    </submittedName>
</protein>
<dbReference type="Proteomes" id="UP000299102">
    <property type="component" value="Unassembled WGS sequence"/>
</dbReference>
<name>A0A4C1TLA2_EUMVA</name>
<sequence>MYTESEINPIYLLSYACVVYKHTVKLCERVGGRVRKEIKIGHNESRRDASPPRALRDRDSRFDRVHFLVQVTTELVGFSLRKKKNTMYPLSYFVSLL</sequence>
<evidence type="ECO:0000313" key="2">
    <source>
        <dbReference type="Proteomes" id="UP000299102"/>
    </source>
</evidence>
<organism evidence="1 2">
    <name type="scientific">Eumeta variegata</name>
    <name type="common">Bagworm moth</name>
    <name type="synonym">Eumeta japonica</name>
    <dbReference type="NCBI Taxonomy" id="151549"/>
    <lineage>
        <taxon>Eukaryota</taxon>
        <taxon>Metazoa</taxon>
        <taxon>Ecdysozoa</taxon>
        <taxon>Arthropoda</taxon>
        <taxon>Hexapoda</taxon>
        <taxon>Insecta</taxon>
        <taxon>Pterygota</taxon>
        <taxon>Neoptera</taxon>
        <taxon>Endopterygota</taxon>
        <taxon>Lepidoptera</taxon>
        <taxon>Glossata</taxon>
        <taxon>Ditrysia</taxon>
        <taxon>Tineoidea</taxon>
        <taxon>Psychidae</taxon>
        <taxon>Oiketicinae</taxon>
        <taxon>Eumeta</taxon>
    </lineage>
</organism>
<comment type="caution">
    <text evidence="1">The sequence shown here is derived from an EMBL/GenBank/DDBJ whole genome shotgun (WGS) entry which is preliminary data.</text>
</comment>
<dbReference type="EMBL" id="BGZK01000067">
    <property type="protein sequence ID" value="GBP14875.1"/>
    <property type="molecule type" value="Genomic_DNA"/>
</dbReference>
<gene>
    <name evidence="1" type="ORF">EVAR_75456_1</name>
</gene>
<keyword evidence="2" id="KW-1185">Reference proteome</keyword>
<accession>A0A4C1TLA2</accession>